<dbReference type="AlphaFoldDB" id="A0A3N2CU53"/>
<gene>
    <name evidence="1" type="ORF">EDD33_1917</name>
</gene>
<proteinExistence type="predicted"/>
<organism evidence="1 2">
    <name type="scientific">Nocardioides aurantiacus</name>
    <dbReference type="NCBI Taxonomy" id="86796"/>
    <lineage>
        <taxon>Bacteria</taxon>
        <taxon>Bacillati</taxon>
        <taxon>Actinomycetota</taxon>
        <taxon>Actinomycetes</taxon>
        <taxon>Propionibacteriales</taxon>
        <taxon>Nocardioidaceae</taxon>
        <taxon>Nocardioides</taxon>
    </lineage>
</organism>
<evidence type="ECO:0000313" key="1">
    <source>
        <dbReference type="EMBL" id="ROR91057.1"/>
    </source>
</evidence>
<name>A0A3N2CU53_9ACTN</name>
<accession>A0A3N2CU53</accession>
<sequence length="126" mass="14476">MQDFDLRVAVLHVPGTADPVGHAVVQAVLYWRQLSGHLWWKRWGDPSQTAIVDLFLGGEELEWFLEAQELEACIAQWARGQWVEDDDATGHRVYDATWLSAHESDVVAQRDLNYDLAGLRRARHLR</sequence>
<keyword evidence="2" id="KW-1185">Reference proteome</keyword>
<dbReference type="EMBL" id="RKHO01000001">
    <property type="protein sequence ID" value="ROR91057.1"/>
    <property type="molecule type" value="Genomic_DNA"/>
</dbReference>
<dbReference type="Proteomes" id="UP000281738">
    <property type="component" value="Unassembled WGS sequence"/>
</dbReference>
<reference evidence="1 2" key="1">
    <citation type="submission" date="2018-11" db="EMBL/GenBank/DDBJ databases">
        <title>Sequencing the genomes of 1000 actinobacteria strains.</title>
        <authorList>
            <person name="Klenk H.-P."/>
        </authorList>
    </citation>
    <scope>NUCLEOTIDE SEQUENCE [LARGE SCALE GENOMIC DNA]</scope>
    <source>
        <strain evidence="1 2">DSM 12652</strain>
    </source>
</reference>
<comment type="caution">
    <text evidence="1">The sequence shown here is derived from an EMBL/GenBank/DDBJ whole genome shotgun (WGS) entry which is preliminary data.</text>
</comment>
<evidence type="ECO:0000313" key="2">
    <source>
        <dbReference type="Proteomes" id="UP000281738"/>
    </source>
</evidence>
<protein>
    <submittedName>
        <fullName evidence="1">Uncharacterized protein</fullName>
    </submittedName>
</protein>